<evidence type="ECO:0000259" key="3">
    <source>
        <dbReference type="PROSITE" id="PS51721"/>
    </source>
</evidence>
<dbReference type="GO" id="GO:0005739">
    <property type="term" value="C:mitochondrion"/>
    <property type="evidence" value="ECO:0007669"/>
    <property type="project" value="TreeGrafter"/>
</dbReference>
<dbReference type="EnsemblMetazoa" id="XM_022796616">
    <property type="protein sequence ID" value="XP_022652351"/>
    <property type="gene ID" value="LOC111246663"/>
</dbReference>
<dbReference type="Proteomes" id="UP000594260">
    <property type="component" value="Unplaced"/>
</dbReference>
<dbReference type="AlphaFoldDB" id="A0A7M7JHT6"/>
<evidence type="ECO:0000313" key="5">
    <source>
        <dbReference type="Proteomes" id="UP000594260"/>
    </source>
</evidence>
<dbReference type="OrthoDB" id="269151at2759"/>
<evidence type="ECO:0000256" key="1">
    <source>
        <dbReference type="ARBA" id="ARBA00022741"/>
    </source>
</evidence>
<evidence type="ECO:0000256" key="2">
    <source>
        <dbReference type="ARBA" id="ARBA00023134"/>
    </source>
</evidence>
<dbReference type="PROSITE" id="PS51721">
    <property type="entry name" value="G_CP"/>
    <property type="match status" value="1"/>
</dbReference>
<dbReference type="GeneID" id="111246663"/>
<dbReference type="PRINTS" id="PR00326">
    <property type="entry name" value="GTP1OBG"/>
</dbReference>
<dbReference type="InParanoid" id="A0A7M7JHT6"/>
<dbReference type="InterPro" id="IPR006073">
    <property type="entry name" value="GTP-bd"/>
</dbReference>
<dbReference type="GO" id="GO:0032543">
    <property type="term" value="P:mitochondrial translation"/>
    <property type="evidence" value="ECO:0007669"/>
    <property type="project" value="TreeGrafter"/>
</dbReference>
<evidence type="ECO:0000313" key="4">
    <source>
        <dbReference type="EnsemblMetazoa" id="XP_022652351"/>
    </source>
</evidence>
<dbReference type="OMA" id="TDHTQDC"/>
<keyword evidence="2" id="KW-0342">GTP-binding</keyword>
<dbReference type="InterPro" id="IPR023179">
    <property type="entry name" value="GTP-bd_ortho_bundle_sf"/>
</dbReference>
<dbReference type="KEGG" id="vde:111246663"/>
<organism evidence="4 5">
    <name type="scientific">Varroa destructor</name>
    <name type="common">Honeybee mite</name>
    <dbReference type="NCBI Taxonomy" id="109461"/>
    <lineage>
        <taxon>Eukaryota</taxon>
        <taxon>Metazoa</taxon>
        <taxon>Ecdysozoa</taxon>
        <taxon>Arthropoda</taxon>
        <taxon>Chelicerata</taxon>
        <taxon>Arachnida</taxon>
        <taxon>Acari</taxon>
        <taxon>Parasitiformes</taxon>
        <taxon>Mesostigmata</taxon>
        <taxon>Gamasina</taxon>
        <taxon>Dermanyssoidea</taxon>
        <taxon>Varroidae</taxon>
        <taxon>Varroa</taxon>
    </lineage>
</organism>
<protein>
    <recommendedName>
        <fullName evidence="3">CP-type G domain-containing protein</fullName>
    </recommendedName>
</protein>
<accession>A0A7M7JHT6</accession>
<dbReference type="SUPFAM" id="SSF52540">
    <property type="entry name" value="P-loop containing nucleoside triphosphate hydrolases"/>
    <property type="match status" value="1"/>
</dbReference>
<dbReference type="Gene3D" id="1.10.1580.10">
    <property type="match status" value="1"/>
</dbReference>
<name>A0A7M7JHT6_VARDE</name>
<dbReference type="RefSeq" id="XP_022652351.1">
    <property type="nucleotide sequence ID" value="XM_022796616.1"/>
</dbReference>
<dbReference type="Pfam" id="PF01926">
    <property type="entry name" value="MMR_HSR1"/>
    <property type="match status" value="1"/>
</dbReference>
<keyword evidence="1" id="KW-0547">Nucleotide-binding</keyword>
<dbReference type="Gene3D" id="3.40.50.300">
    <property type="entry name" value="P-loop containing nucleotide triphosphate hydrolases"/>
    <property type="match status" value="1"/>
</dbReference>
<keyword evidence="5" id="KW-1185">Reference proteome</keyword>
<reference evidence="4" key="1">
    <citation type="submission" date="2021-01" db="UniProtKB">
        <authorList>
            <consortium name="EnsemblMetazoa"/>
        </authorList>
    </citation>
    <scope>IDENTIFICATION</scope>
</reference>
<dbReference type="InterPro" id="IPR030378">
    <property type="entry name" value="G_CP_dom"/>
</dbReference>
<dbReference type="GO" id="GO:0005525">
    <property type="term" value="F:GTP binding"/>
    <property type="evidence" value="ECO:0007669"/>
    <property type="project" value="UniProtKB-KW"/>
</dbReference>
<dbReference type="GO" id="GO:0003924">
    <property type="term" value="F:GTPase activity"/>
    <property type="evidence" value="ECO:0007669"/>
    <property type="project" value="TreeGrafter"/>
</dbReference>
<dbReference type="PANTHER" id="PTHR45782">
    <property type="entry name" value="MITOCHONDRIAL RIBOSOME-ASSOCIATED GTPASE 1"/>
    <property type="match status" value="1"/>
</dbReference>
<dbReference type="FunCoup" id="A0A7M7JHT6">
    <property type="interactions" value="1835"/>
</dbReference>
<dbReference type="InterPro" id="IPR027417">
    <property type="entry name" value="P-loop_NTPase"/>
</dbReference>
<proteinExistence type="predicted"/>
<feature type="domain" description="CP-type G" evidence="3">
    <location>
        <begin position="31"/>
        <end position="211"/>
    </location>
</feature>
<dbReference type="PANTHER" id="PTHR45782:SF4">
    <property type="entry name" value="MITOCHONDRIAL RIBOSOME-ASSOCIATED GTPASE 1"/>
    <property type="match status" value="1"/>
</dbReference>
<sequence length="353" mass="39295">MCIQDNHNQKTACRRSKHQNQVAAAATSVHSEQVERNLAKVDCVIEVHDARAPLSGRNAKFLERLRVARPHLLVLNKSDMIPKRTIAPLVKHIVDTESKSSSPLHMDPVFVSAIRDFRVKKIVPRCTKLIEGFFRDNIDFAKIQHTIMIVGVPNVGKSSIINAIRERYTGLKNEATPIGSKPGVTRHVLQTIRISESPKIYLVDTPGVLEANPVAYENALRLALCGCAIDKEVGVQLMAAYLLQFMQSRGTHYNNNHGIYTYCNYMGLDLPTDDLRTLLTSCATMLSSKRKVRNIYDSTGGYSYKMDLDAAAAHFIFGFRRGIFGRILLDTEGLPAGMPCWEADGYTPASILP</sequence>